<keyword evidence="1" id="KW-0175">Coiled coil</keyword>
<feature type="compositionally biased region" description="Acidic residues" evidence="2">
    <location>
        <begin position="398"/>
        <end position="415"/>
    </location>
</feature>
<name>A0A2N9J741_FAGSY</name>
<evidence type="ECO:0000313" key="3">
    <source>
        <dbReference type="EMBL" id="SPD33216.1"/>
    </source>
</evidence>
<feature type="coiled-coil region" evidence="1">
    <location>
        <begin position="290"/>
        <end position="317"/>
    </location>
</feature>
<organism evidence="3">
    <name type="scientific">Fagus sylvatica</name>
    <name type="common">Beechnut</name>
    <dbReference type="NCBI Taxonomy" id="28930"/>
    <lineage>
        <taxon>Eukaryota</taxon>
        <taxon>Viridiplantae</taxon>
        <taxon>Streptophyta</taxon>
        <taxon>Embryophyta</taxon>
        <taxon>Tracheophyta</taxon>
        <taxon>Spermatophyta</taxon>
        <taxon>Magnoliopsida</taxon>
        <taxon>eudicotyledons</taxon>
        <taxon>Gunneridae</taxon>
        <taxon>Pentapetalae</taxon>
        <taxon>rosids</taxon>
        <taxon>fabids</taxon>
        <taxon>Fagales</taxon>
        <taxon>Fagaceae</taxon>
        <taxon>Fagus</taxon>
    </lineage>
</organism>
<dbReference type="AlphaFoldDB" id="A0A2N9J741"/>
<sequence length="415" mass="46141">MCPGEDSKTSCHLKAREVNTKLVIGLPDTNKGYDKDFLKVSGDWFTGGSACRSSFGYPDSPRLEVIRNQVDVELIKSFLEGPIVLRSQEVQVEPTVPVVATPATIINLIDHPDLIPISQVLEMAPPINPFKLTGKTTDASPSGAGRDKGKGKLKGKGVRKKGRKPATEVAKPELPLPTLADQELPSLLHVIHELDVSDQGEGTFSKFEAWVPELVFGPGPISIRDTVLDNSETELSAKVAHGLALIACLPENMKFWDTMHSKQEFHHITRGLMMATQGVLSMEAKLFNMTEELQTKNAKREKSMVELQEKMRKLESECIWSIGKAREEGKEEGMVEGKELGKEEAMGEVKAQFQMVYNNGFRHRWKSALNKTEQPETSNLFLRSNTPLLYPDARLKDSEDEAGEEEQDEEETEKG</sequence>
<reference evidence="3" key="1">
    <citation type="submission" date="2018-02" db="EMBL/GenBank/DDBJ databases">
        <authorList>
            <person name="Cohen D.B."/>
            <person name="Kent A.D."/>
        </authorList>
    </citation>
    <scope>NUCLEOTIDE SEQUENCE</scope>
</reference>
<feature type="compositionally biased region" description="Basic residues" evidence="2">
    <location>
        <begin position="151"/>
        <end position="164"/>
    </location>
</feature>
<feature type="region of interest" description="Disordered" evidence="2">
    <location>
        <begin position="134"/>
        <end position="169"/>
    </location>
</feature>
<feature type="compositionally biased region" description="Polar residues" evidence="2">
    <location>
        <begin position="372"/>
        <end position="387"/>
    </location>
</feature>
<evidence type="ECO:0000256" key="1">
    <source>
        <dbReference type="SAM" id="Coils"/>
    </source>
</evidence>
<gene>
    <name evidence="3" type="ORF">FSB_LOCUS61098</name>
</gene>
<dbReference type="EMBL" id="OIVN01006442">
    <property type="protein sequence ID" value="SPD33216.1"/>
    <property type="molecule type" value="Genomic_DNA"/>
</dbReference>
<feature type="region of interest" description="Disordered" evidence="2">
    <location>
        <begin position="372"/>
        <end position="415"/>
    </location>
</feature>
<protein>
    <submittedName>
        <fullName evidence="3">Uncharacterized protein</fullName>
    </submittedName>
</protein>
<accession>A0A2N9J741</accession>
<proteinExistence type="predicted"/>
<evidence type="ECO:0000256" key="2">
    <source>
        <dbReference type="SAM" id="MobiDB-lite"/>
    </source>
</evidence>